<dbReference type="GO" id="GO:0030288">
    <property type="term" value="C:outer membrane-bounded periplasmic space"/>
    <property type="evidence" value="ECO:0007669"/>
    <property type="project" value="TreeGrafter"/>
</dbReference>
<feature type="signal peptide" evidence="1">
    <location>
        <begin position="1"/>
        <end position="30"/>
    </location>
</feature>
<feature type="chain" id="PRO_5022695188" evidence="1">
    <location>
        <begin position="31"/>
        <end position="396"/>
    </location>
</feature>
<organism evidence="3 4">
    <name type="scientific">Nocardioides albidus</name>
    <dbReference type="NCBI Taxonomy" id="1517589"/>
    <lineage>
        <taxon>Bacteria</taxon>
        <taxon>Bacillati</taxon>
        <taxon>Actinomycetota</taxon>
        <taxon>Actinomycetes</taxon>
        <taxon>Propionibacteriales</taxon>
        <taxon>Nocardioidaceae</taxon>
        <taxon>Nocardioides</taxon>
    </lineage>
</organism>
<evidence type="ECO:0000313" key="3">
    <source>
        <dbReference type="EMBL" id="TNM40529.1"/>
    </source>
</evidence>
<dbReference type="NCBIfam" id="TIGR02669">
    <property type="entry name" value="SpoIID_LytB"/>
    <property type="match status" value="1"/>
</dbReference>
<proteinExistence type="predicted"/>
<dbReference type="InterPro" id="IPR013693">
    <property type="entry name" value="SpoIID/LytB_N"/>
</dbReference>
<dbReference type="PANTHER" id="PTHR30032">
    <property type="entry name" value="N-ACETYLMURAMOYL-L-ALANINE AMIDASE-RELATED"/>
    <property type="match status" value="1"/>
</dbReference>
<dbReference type="InterPro" id="IPR013486">
    <property type="entry name" value="SpoIID/LytB"/>
</dbReference>
<dbReference type="EMBL" id="VDMP01000023">
    <property type="protein sequence ID" value="TNM40529.1"/>
    <property type="molecule type" value="Genomic_DNA"/>
</dbReference>
<dbReference type="RefSeq" id="WP_139622875.1">
    <property type="nucleotide sequence ID" value="NZ_VDMP01000023.1"/>
</dbReference>
<feature type="domain" description="Sporulation stage II protein D amidase enhancer LytB N-terminal" evidence="2">
    <location>
        <begin position="197"/>
        <end position="286"/>
    </location>
</feature>
<dbReference type="InterPro" id="IPR051922">
    <property type="entry name" value="Bact_Sporulation_Assoc"/>
</dbReference>
<gene>
    <name evidence="3" type="ORF">FHP29_10830</name>
</gene>
<keyword evidence="1" id="KW-0732">Signal</keyword>
<keyword evidence="4" id="KW-1185">Reference proteome</keyword>
<dbReference type="Proteomes" id="UP000313231">
    <property type="component" value="Unassembled WGS sequence"/>
</dbReference>
<dbReference type="OrthoDB" id="9773852at2"/>
<dbReference type="AlphaFoldDB" id="A0A5C4VZL4"/>
<dbReference type="Pfam" id="PF08486">
    <property type="entry name" value="SpoIID"/>
    <property type="match status" value="1"/>
</dbReference>
<comment type="caution">
    <text evidence="3">The sequence shown here is derived from an EMBL/GenBank/DDBJ whole genome shotgun (WGS) entry which is preliminary data.</text>
</comment>
<evidence type="ECO:0000259" key="2">
    <source>
        <dbReference type="Pfam" id="PF08486"/>
    </source>
</evidence>
<sequence>MRLFPGTITTLAAGLALGLAGPGSLPSASATPDAAPDAAAAAGPETVTLTGSGWGHGKGLSQYGAKGAAQQGLSSAQILDFYYPGTAPGLGSGSVKVLITADTTSNVVVQHRSKLKVRSLATGRTWKLGKRGAKRWKLTAHGGDTKLSVKTGRWHKVRIIPGQAEFRGKGGTLRLHVPGGAVDYRGRIRSVVPASGQGRDTVNVLSVEKYLRGVVPSEMPATWHPQAVQAQAVAARTYAVFERDNNDRGVFDVWDTTQSQVYRGVAVEKAESDAAIRATARQIRTYGGAPAFTQFSSSNGGAKAAGGASQPYLAAGPDPYDPKTGWQQIVPATAIEQAYPGIGDFTGLKVTTRDGSGDWGGRVVKIEVAGTSGTVTDEGDDFRSLLGLKSTLFTVG</sequence>
<accession>A0A5C4VZL4</accession>
<evidence type="ECO:0000313" key="4">
    <source>
        <dbReference type="Proteomes" id="UP000313231"/>
    </source>
</evidence>
<dbReference type="PANTHER" id="PTHR30032:SF4">
    <property type="entry name" value="AMIDASE ENHANCER"/>
    <property type="match status" value="1"/>
</dbReference>
<dbReference type="GO" id="GO:0030435">
    <property type="term" value="P:sporulation resulting in formation of a cellular spore"/>
    <property type="evidence" value="ECO:0007669"/>
    <property type="project" value="InterPro"/>
</dbReference>
<name>A0A5C4VZL4_9ACTN</name>
<protein>
    <submittedName>
        <fullName evidence="3">SpoIID/LytB domain-containing protein</fullName>
    </submittedName>
</protein>
<reference evidence="3 4" key="1">
    <citation type="journal article" date="2016" name="Int. J. Syst. Evol. Microbiol.">
        <title>Nocardioides albidus sp. nov., an actinobacterium isolated from garden soil.</title>
        <authorList>
            <person name="Singh H."/>
            <person name="Du J."/>
            <person name="Trinh H."/>
            <person name="Won K."/>
            <person name="Yang J.E."/>
            <person name="Yin C."/>
            <person name="Kook M."/>
            <person name="Yi T.H."/>
        </authorList>
    </citation>
    <scope>NUCLEOTIDE SEQUENCE [LARGE SCALE GENOMIC DNA]</scope>
    <source>
        <strain evidence="3 4">CCTCC AB 2015297</strain>
    </source>
</reference>
<evidence type="ECO:0000256" key="1">
    <source>
        <dbReference type="SAM" id="SignalP"/>
    </source>
</evidence>